<dbReference type="SUPFAM" id="SSF46565">
    <property type="entry name" value="Chaperone J-domain"/>
    <property type="match status" value="1"/>
</dbReference>
<dbReference type="InterPro" id="IPR036869">
    <property type="entry name" value="J_dom_sf"/>
</dbReference>
<keyword evidence="5" id="KW-1185">Reference proteome</keyword>
<gene>
    <name evidence="4" type="ORF">GJ744_001363</name>
</gene>
<dbReference type="PROSITE" id="PS50076">
    <property type="entry name" value="DNAJ_2"/>
    <property type="match status" value="1"/>
</dbReference>
<proteinExistence type="predicted"/>
<keyword evidence="2" id="KW-0812">Transmembrane</keyword>
<feature type="transmembrane region" description="Helical" evidence="2">
    <location>
        <begin position="236"/>
        <end position="265"/>
    </location>
</feature>
<dbReference type="PROSITE" id="PS00636">
    <property type="entry name" value="DNAJ_1"/>
    <property type="match status" value="1"/>
</dbReference>
<dbReference type="InterPro" id="IPR053025">
    <property type="entry name" value="Mito_ATP_Synthase-Asso"/>
</dbReference>
<dbReference type="Proteomes" id="UP000606974">
    <property type="component" value="Unassembled WGS sequence"/>
</dbReference>
<evidence type="ECO:0000313" key="4">
    <source>
        <dbReference type="EMBL" id="KAF7512428.1"/>
    </source>
</evidence>
<sequence>MISRLIASPTLHLRHPRSYQCICQLAAPTPTLRLADARLFSTTRSHSDDFINHYEVLKLPQTCSQAELKKQFYTLSRQTHPDVNKSDPDASAHFAQISESYSILADPGRRKRYDRDVLRVHQQQQQQHHHQQSQSRAGSYAGSRPASGLSKRRGTFRGPPPSFYAHGGKDPPHPTRHYNPHSSSASAQFSAAENTNPNFNPHPVHSTQTHEDVRRQSRREAAMAAAQKEMEDDAGFWVRFVIVTGLLIGGVSVAGVFLGWAALLVRP</sequence>
<dbReference type="PRINTS" id="PR00625">
    <property type="entry name" value="JDOMAIN"/>
</dbReference>
<evidence type="ECO:0000313" key="5">
    <source>
        <dbReference type="Proteomes" id="UP000606974"/>
    </source>
</evidence>
<organism evidence="4 5">
    <name type="scientific">Endocarpon pusillum</name>
    <dbReference type="NCBI Taxonomy" id="364733"/>
    <lineage>
        <taxon>Eukaryota</taxon>
        <taxon>Fungi</taxon>
        <taxon>Dikarya</taxon>
        <taxon>Ascomycota</taxon>
        <taxon>Pezizomycotina</taxon>
        <taxon>Eurotiomycetes</taxon>
        <taxon>Chaetothyriomycetidae</taxon>
        <taxon>Verrucariales</taxon>
        <taxon>Verrucariaceae</taxon>
        <taxon>Endocarpon</taxon>
    </lineage>
</organism>
<accession>A0A8H7E8S2</accession>
<dbReference type="SMART" id="SM00271">
    <property type="entry name" value="DnaJ"/>
    <property type="match status" value="1"/>
</dbReference>
<dbReference type="OrthoDB" id="10250354at2759"/>
<dbReference type="PANTHER" id="PTHR44873:SF1">
    <property type="entry name" value="DNAJ HOMOLOG SUBFAMILY C MEMBER 30, MITOCHONDRIAL"/>
    <property type="match status" value="1"/>
</dbReference>
<dbReference type="Gene3D" id="1.10.287.110">
    <property type="entry name" value="DnaJ domain"/>
    <property type="match status" value="1"/>
</dbReference>
<reference evidence="4" key="1">
    <citation type="submission" date="2020-02" db="EMBL/GenBank/DDBJ databases">
        <authorList>
            <person name="Palmer J.M."/>
        </authorList>
    </citation>
    <scope>NUCLEOTIDE SEQUENCE</scope>
    <source>
        <strain evidence="4">EPUS1.4</strain>
        <tissue evidence="4">Thallus</tissue>
    </source>
</reference>
<name>A0A8H7E8S2_9EURO</name>
<feature type="compositionally biased region" description="Low complexity" evidence="1">
    <location>
        <begin position="182"/>
        <end position="192"/>
    </location>
</feature>
<evidence type="ECO:0000256" key="1">
    <source>
        <dbReference type="SAM" id="MobiDB-lite"/>
    </source>
</evidence>
<keyword evidence="2" id="KW-0472">Membrane</keyword>
<comment type="caution">
    <text evidence="4">The sequence shown here is derived from an EMBL/GenBank/DDBJ whole genome shotgun (WGS) entry which is preliminary data.</text>
</comment>
<evidence type="ECO:0000256" key="2">
    <source>
        <dbReference type="SAM" id="Phobius"/>
    </source>
</evidence>
<dbReference type="AlphaFoldDB" id="A0A8H7E8S2"/>
<feature type="compositionally biased region" description="Basic and acidic residues" evidence="1">
    <location>
        <begin position="208"/>
        <end position="217"/>
    </location>
</feature>
<dbReference type="Pfam" id="PF00226">
    <property type="entry name" value="DnaJ"/>
    <property type="match status" value="1"/>
</dbReference>
<evidence type="ECO:0000259" key="3">
    <source>
        <dbReference type="PROSITE" id="PS50076"/>
    </source>
</evidence>
<dbReference type="EMBL" id="JAACFV010000012">
    <property type="protein sequence ID" value="KAF7512428.1"/>
    <property type="molecule type" value="Genomic_DNA"/>
</dbReference>
<dbReference type="CDD" id="cd06257">
    <property type="entry name" value="DnaJ"/>
    <property type="match status" value="1"/>
</dbReference>
<feature type="region of interest" description="Disordered" evidence="1">
    <location>
        <begin position="119"/>
        <end position="217"/>
    </location>
</feature>
<keyword evidence="2" id="KW-1133">Transmembrane helix</keyword>
<protein>
    <recommendedName>
        <fullName evidence="3">J domain-containing protein</fullName>
    </recommendedName>
</protein>
<dbReference type="InterPro" id="IPR018253">
    <property type="entry name" value="DnaJ_domain_CS"/>
</dbReference>
<feature type="domain" description="J" evidence="3">
    <location>
        <begin position="52"/>
        <end position="117"/>
    </location>
</feature>
<dbReference type="PANTHER" id="PTHR44873">
    <property type="entry name" value="DNAJ HOMOLOG SUBFAMILY C MEMBER 30, MITOCHONDRIAL"/>
    <property type="match status" value="1"/>
</dbReference>
<dbReference type="InterPro" id="IPR001623">
    <property type="entry name" value="DnaJ_domain"/>
</dbReference>